<reference evidence="16" key="2">
    <citation type="submission" date="2020-09" db="EMBL/GenBank/DDBJ databases">
        <authorList>
            <person name="Sun Q."/>
            <person name="Zhou Y."/>
        </authorList>
    </citation>
    <scope>NUCLEOTIDE SEQUENCE</scope>
    <source>
        <strain evidence="16">CGMCC 4.7398</strain>
    </source>
</reference>
<evidence type="ECO:0000256" key="13">
    <source>
        <dbReference type="ARBA" id="ARBA00042156"/>
    </source>
</evidence>
<dbReference type="GO" id="GO:0003677">
    <property type="term" value="F:DNA binding"/>
    <property type="evidence" value="ECO:0007669"/>
    <property type="project" value="UniProtKB-KW"/>
</dbReference>
<dbReference type="PROSITE" id="PS00211">
    <property type="entry name" value="ABC_TRANSPORTER_1"/>
    <property type="match status" value="1"/>
</dbReference>
<protein>
    <recommendedName>
        <fullName evidence="12">UvrABC system protein A</fullName>
    </recommendedName>
    <alternativeName>
        <fullName evidence="13">Excinuclease ABC subunit A</fullName>
    </alternativeName>
</protein>
<keyword evidence="5" id="KW-0227">DNA damage</keyword>
<dbReference type="Gene3D" id="1.10.8.280">
    <property type="entry name" value="ABC transporter ATPase domain-like"/>
    <property type="match status" value="1"/>
</dbReference>
<evidence type="ECO:0000256" key="4">
    <source>
        <dbReference type="ARBA" id="ARBA00022741"/>
    </source>
</evidence>
<dbReference type="AlphaFoldDB" id="A0A919KYU2"/>
<name>A0A919KYU2_9MICO</name>
<dbReference type="InterPro" id="IPR017871">
    <property type="entry name" value="ABC_transporter-like_CS"/>
</dbReference>
<feature type="region of interest" description="Disordered" evidence="14">
    <location>
        <begin position="1"/>
        <end position="29"/>
    </location>
</feature>
<gene>
    <name evidence="16" type="primary">uvrA</name>
    <name evidence="16" type="ORF">GCM10017772_39200</name>
</gene>
<keyword evidence="3" id="KW-0677">Repeat</keyword>
<feature type="domain" description="ABC transporter" evidence="15">
    <location>
        <begin position="491"/>
        <end position="802"/>
    </location>
</feature>
<evidence type="ECO:0000259" key="15">
    <source>
        <dbReference type="PROSITE" id="PS50893"/>
    </source>
</evidence>
<evidence type="ECO:0000313" key="16">
    <source>
        <dbReference type="EMBL" id="GHH77652.1"/>
    </source>
</evidence>
<dbReference type="PANTHER" id="PTHR43152">
    <property type="entry name" value="UVRABC SYSTEM PROTEIN A"/>
    <property type="match status" value="1"/>
</dbReference>
<keyword evidence="6" id="KW-0228">DNA excision</keyword>
<sequence>MNTASTATADTATATGARDPAAHHPADSHDLIRVQGARENNLKDISLEIPKRRLTVFTGISGSGKSSLVFATIAAESQRMINETYSAFVQGFMPSLDRPEVDQLDGLTTAIVVDQERLGANPRSTLGTVTDTNALLRILFSRFGQPQIGPAIAFSFNVPARKASGVMTSATGEKQIVRNAVYHGGMCPRCEGRGQISDLDLTKFYDDSLSLNDGAIQIPGYTADGWMVASYTESGFLDPDKPIRDYTETERHDFLHKEPTKIKAKGINITYEGLIPKIRKSMLSKDVDALQPHIRAWVEQAVTFVTCPECDGTRLAEAARSSKIDGISIADACAMQISDLAAWVSGLDVASAGPLLANLRHQLDKFVEIGLGYLSLDRPSGTLSGGEAQRTKLIRHLGSALTDVTYVFDEPTIGLHPHDIQRMNKLLVELRDKGNTVLVVEHKPEAIVIADHVVDLGPGAGSEGGTVQFEGTVEELRSSGTLTGRHLGYRARLKEAVRPASGTLQIRGASTHNLQDVDVDVPLGVLTVITGVAGSGKSSLIHGSIPADAGVVAVDQGAIKGSRRSNPATYTGLLDPIRKAFAKANGVKPALFSANSEGACPTCKGAGVIYTELGFMDTVSTTCEDCGGKRFDASALVYTLGGDGASGDGEKSGKDISEVLAMPVTEAQAFFAKDGPAPVPAAHKILERLSDVGLGYLGIGQPLTTLSGGERQRLKLAVEMAQQGGIYVLDEPTTGLHLADVENLLALLDRLVESGKSVIVIEHHQAVMAHADWIIDLGPGAGRDGGRVVFEGPPADLVAQARAGRPTLTGKHLAQYVGGVSSTPGQRPARTNPDS</sequence>
<dbReference type="Gene3D" id="1.20.1580.10">
    <property type="entry name" value="ABC transporter ATPase like domain"/>
    <property type="match status" value="2"/>
</dbReference>
<comment type="similarity">
    <text evidence="11">Belongs to the ABC transporter superfamily. UvrA family.</text>
</comment>
<dbReference type="GO" id="GO:0004518">
    <property type="term" value="F:nuclease activity"/>
    <property type="evidence" value="ECO:0007669"/>
    <property type="project" value="UniProtKB-KW"/>
</dbReference>
<keyword evidence="4" id="KW-0547">Nucleotide-binding</keyword>
<evidence type="ECO:0000256" key="9">
    <source>
        <dbReference type="ARBA" id="ARBA00023125"/>
    </source>
</evidence>
<dbReference type="Pfam" id="PF00005">
    <property type="entry name" value="ABC_tran"/>
    <property type="match status" value="1"/>
</dbReference>
<dbReference type="GO" id="GO:0005524">
    <property type="term" value="F:ATP binding"/>
    <property type="evidence" value="ECO:0007669"/>
    <property type="project" value="UniProtKB-KW"/>
</dbReference>
<evidence type="ECO:0000256" key="7">
    <source>
        <dbReference type="ARBA" id="ARBA00022840"/>
    </source>
</evidence>
<keyword evidence="10" id="KW-0234">DNA repair</keyword>
<evidence type="ECO:0000256" key="11">
    <source>
        <dbReference type="ARBA" id="ARBA00038000"/>
    </source>
</evidence>
<dbReference type="InterPro" id="IPR003439">
    <property type="entry name" value="ABC_transporter-like_ATP-bd"/>
</dbReference>
<dbReference type="SMART" id="SM00382">
    <property type="entry name" value="AAA"/>
    <property type="match status" value="2"/>
</dbReference>
<evidence type="ECO:0000256" key="10">
    <source>
        <dbReference type="ARBA" id="ARBA00023204"/>
    </source>
</evidence>
<evidence type="ECO:0000256" key="5">
    <source>
        <dbReference type="ARBA" id="ARBA00022763"/>
    </source>
</evidence>
<organism evidence="16 17">
    <name type="scientific">Promicromonospora soli</name>
    <dbReference type="NCBI Taxonomy" id="2035533"/>
    <lineage>
        <taxon>Bacteria</taxon>
        <taxon>Bacillati</taxon>
        <taxon>Actinomycetota</taxon>
        <taxon>Actinomycetes</taxon>
        <taxon>Micrococcales</taxon>
        <taxon>Promicromonosporaceae</taxon>
        <taxon>Promicromonospora</taxon>
    </lineage>
</organism>
<keyword evidence="9" id="KW-0238">DNA-binding</keyword>
<dbReference type="GO" id="GO:0006281">
    <property type="term" value="P:DNA repair"/>
    <property type="evidence" value="ECO:0007669"/>
    <property type="project" value="UniProtKB-KW"/>
</dbReference>
<evidence type="ECO:0000256" key="2">
    <source>
        <dbReference type="ARBA" id="ARBA00022490"/>
    </source>
</evidence>
<dbReference type="InterPro" id="IPR003593">
    <property type="entry name" value="AAA+_ATPase"/>
</dbReference>
<keyword evidence="2" id="KW-0963">Cytoplasm</keyword>
<feature type="compositionally biased region" description="Basic and acidic residues" evidence="14">
    <location>
        <begin position="20"/>
        <end position="29"/>
    </location>
</feature>
<comment type="subcellular location">
    <subcellularLocation>
        <location evidence="1">Cytoplasm</location>
    </subcellularLocation>
</comment>
<dbReference type="GO" id="GO:0016887">
    <property type="term" value="F:ATP hydrolysis activity"/>
    <property type="evidence" value="ECO:0007669"/>
    <property type="project" value="InterPro"/>
</dbReference>
<proteinExistence type="inferred from homology"/>
<evidence type="ECO:0000313" key="17">
    <source>
        <dbReference type="Proteomes" id="UP000627369"/>
    </source>
</evidence>
<accession>A0A919KYU2</accession>
<dbReference type="Gene3D" id="3.40.50.300">
    <property type="entry name" value="P-loop containing nucleotide triphosphate hydrolases"/>
    <property type="match status" value="3"/>
</dbReference>
<dbReference type="RefSeq" id="WP_189670963.1">
    <property type="nucleotide sequence ID" value="NZ_BNAS01000006.1"/>
</dbReference>
<dbReference type="InterPro" id="IPR027417">
    <property type="entry name" value="P-loop_NTPase"/>
</dbReference>
<keyword evidence="8" id="KW-0267">Excision nuclease</keyword>
<keyword evidence="17" id="KW-1185">Reference proteome</keyword>
<reference evidence="16" key="1">
    <citation type="journal article" date="2014" name="Int. J. Syst. Evol. Microbiol.">
        <title>Complete genome sequence of Corynebacterium casei LMG S-19264T (=DSM 44701T), isolated from a smear-ripened cheese.</title>
        <authorList>
            <consortium name="US DOE Joint Genome Institute (JGI-PGF)"/>
            <person name="Walter F."/>
            <person name="Albersmeier A."/>
            <person name="Kalinowski J."/>
            <person name="Ruckert C."/>
        </authorList>
    </citation>
    <scope>NUCLEOTIDE SEQUENCE</scope>
    <source>
        <strain evidence="16">CGMCC 4.7398</strain>
    </source>
</reference>
<evidence type="ECO:0000256" key="6">
    <source>
        <dbReference type="ARBA" id="ARBA00022769"/>
    </source>
</evidence>
<keyword evidence="7" id="KW-0067">ATP-binding</keyword>
<evidence type="ECO:0000256" key="1">
    <source>
        <dbReference type="ARBA" id="ARBA00004496"/>
    </source>
</evidence>
<evidence type="ECO:0000256" key="12">
    <source>
        <dbReference type="ARBA" id="ARBA00039316"/>
    </source>
</evidence>
<dbReference type="EMBL" id="BNAS01000006">
    <property type="protein sequence ID" value="GHH77652.1"/>
    <property type="molecule type" value="Genomic_DNA"/>
</dbReference>
<feature type="domain" description="ABC transporter" evidence="15">
    <location>
        <begin position="26"/>
        <end position="483"/>
    </location>
</feature>
<feature type="compositionally biased region" description="Low complexity" evidence="14">
    <location>
        <begin position="1"/>
        <end position="19"/>
    </location>
</feature>
<evidence type="ECO:0000256" key="14">
    <source>
        <dbReference type="SAM" id="MobiDB-lite"/>
    </source>
</evidence>
<evidence type="ECO:0000256" key="8">
    <source>
        <dbReference type="ARBA" id="ARBA00022881"/>
    </source>
</evidence>
<dbReference type="GO" id="GO:0005737">
    <property type="term" value="C:cytoplasm"/>
    <property type="evidence" value="ECO:0007669"/>
    <property type="project" value="UniProtKB-SubCell"/>
</dbReference>
<comment type="caution">
    <text evidence="16">The sequence shown here is derived from an EMBL/GenBank/DDBJ whole genome shotgun (WGS) entry which is preliminary data.</text>
</comment>
<dbReference type="PROSITE" id="PS50893">
    <property type="entry name" value="ABC_TRANSPORTER_2"/>
    <property type="match status" value="2"/>
</dbReference>
<evidence type="ECO:0000256" key="3">
    <source>
        <dbReference type="ARBA" id="ARBA00022737"/>
    </source>
</evidence>
<dbReference type="Proteomes" id="UP000627369">
    <property type="component" value="Unassembled WGS sequence"/>
</dbReference>
<dbReference type="SUPFAM" id="SSF52540">
    <property type="entry name" value="P-loop containing nucleoside triphosphate hydrolases"/>
    <property type="match status" value="2"/>
</dbReference>
<dbReference type="PANTHER" id="PTHR43152:SF2">
    <property type="entry name" value="DRUG RESISTANCE ABC TRANSPORTER"/>
    <property type="match status" value="1"/>
</dbReference>